<keyword evidence="1" id="KW-1133">Transmembrane helix</keyword>
<dbReference type="RefSeq" id="WP_107242311.1">
    <property type="nucleotide sequence ID" value="NZ_JAKJUA010000024.1"/>
</dbReference>
<reference evidence="2 3" key="1">
    <citation type="submission" date="2018-01" db="EMBL/GenBank/DDBJ databases">
        <title>Whole genome sequencing of Histamine producing bacteria.</title>
        <authorList>
            <person name="Butler K."/>
        </authorList>
    </citation>
    <scope>NUCLEOTIDE SEQUENCE [LARGE SCALE GENOMIC DNA]</scope>
    <source>
        <strain evidence="2 3">JCM 12947</strain>
    </source>
</reference>
<comment type="caution">
    <text evidence="2">The sequence shown here is derived from an EMBL/GenBank/DDBJ whole genome shotgun (WGS) entry which is preliminary data.</text>
</comment>
<sequence>MDNLQLLISIIALFVSGLALFIGSKNYCRLKELDDKNEYKDKRILSQECLGEVKELIERITLETEELFVRRNNFDLLDSQYIGSYGFQKALNEFDGHIRVVQTQLTKTKTIYGNLSNYVKLDDKEAFDECLNAKNEMKNIYLIYVKHYSKAKSQVDCIERLAKFQK</sequence>
<protein>
    <submittedName>
        <fullName evidence="2">Uncharacterized protein</fullName>
    </submittedName>
</protein>
<name>A0A2T3JKH0_9GAMM</name>
<dbReference type="EMBL" id="PYMJ01000006">
    <property type="protein sequence ID" value="PSU49523.1"/>
    <property type="molecule type" value="Genomic_DNA"/>
</dbReference>
<keyword evidence="3" id="KW-1185">Reference proteome</keyword>
<dbReference type="Proteomes" id="UP000240987">
    <property type="component" value="Unassembled WGS sequence"/>
</dbReference>
<feature type="transmembrane region" description="Helical" evidence="1">
    <location>
        <begin position="6"/>
        <end position="23"/>
    </location>
</feature>
<evidence type="ECO:0000313" key="2">
    <source>
        <dbReference type="EMBL" id="PSU49523.1"/>
    </source>
</evidence>
<evidence type="ECO:0000256" key="1">
    <source>
        <dbReference type="SAM" id="Phobius"/>
    </source>
</evidence>
<organism evidence="2 3">
    <name type="scientific">Photobacterium frigidiphilum</name>
    <dbReference type="NCBI Taxonomy" id="264736"/>
    <lineage>
        <taxon>Bacteria</taxon>
        <taxon>Pseudomonadati</taxon>
        <taxon>Pseudomonadota</taxon>
        <taxon>Gammaproteobacteria</taxon>
        <taxon>Vibrionales</taxon>
        <taxon>Vibrionaceae</taxon>
        <taxon>Photobacterium</taxon>
    </lineage>
</organism>
<dbReference type="OrthoDB" id="9985765at2"/>
<proteinExistence type="predicted"/>
<keyword evidence="1" id="KW-0812">Transmembrane</keyword>
<evidence type="ECO:0000313" key="3">
    <source>
        <dbReference type="Proteomes" id="UP000240987"/>
    </source>
</evidence>
<gene>
    <name evidence="2" type="ORF">C9J12_08540</name>
</gene>
<accession>A0A2T3JKH0</accession>
<dbReference type="AlphaFoldDB" id="A0A2T3JKH0"/>
<keyword evidence="1" id="KW-0472">Membrane</keyword>